<evidence type="ECO:0000256" key="2">
    <source>
        <dbReference type="ARBA" id="ARBA00022692"/>
    </source>
</evidence>
<dbReference type="PANTHER" id="PTHR37422:SF13">
    <property type="entry name" value="LIPOPOLYSACCHARIDE BIOSYNTHESIS PROTEIN PA4999-RELATED"/>
    <property type="match status" value="1"/>
</dbReference>
<feature type="transmembrane region" description="Helical" evidence="5">
    <location>
        <begin position="343"/>
        <end position="363"/>
    </location>
</feature>
<feature type="transmembrane region" description="Helical" evidence="5">
    <location>
        <begin position="175"/>
        <end position="193"/>
    </location>
</feature>
<keyword evidence="3 5" id="KW-1133">Transmembrane helix</keyword>
<sequence length="525" mass="60921">MKNLAVYIDKIFFFILIGGSIFFTSDKLVDPQLMPKWLWTGLVSGIIGIFISVKLLIKSNYVRWNYGFLFGTIAFFCICQTFYGLLEYFKIIPSFYYNQFLTGSFENTAGFASCLCFGFPFVLYYLKCKEQKIKILCMSLCLIVLFTLLLSLSRCGILCVLVSAFVYIFNKKKRCLWIGITVLAIIITTFFCFKKDSVSGRLLIWKCSIDMIADSPLKGQGIGAFAAHYMDYQADYFQTHPNSKYQMLADNVQHPFNEYIYLMIQYGVIAFIIILILMFFLLYCYWKCPLNETFICLLSLSNIALFSCFSYPFRYPFTWIILCVCIGSLIKSVYGIMFTSACINRLFGIIVLGCSILLIISCSRSTKSELQWKMADSPCLDVKEKMRDYYLLFPKLKHNPFYLYNYAATLYKSGEDKKALLVADYCRTYFLADYDLELLRGDLYKSCHDYQNAIDCLKQAAFMCPSRFIPLYKLYTIYRETGDSIRGDSIAEIISNKRIKIDSPIIRKIKEKIKLDRYDFNVLCE</sequence>
<reference evidence="7 8" key="1">
    <citation type="submission" date="2016-11" db="EMBL/GenBank/DDBJ databases">
        <authorList>
            <person name="Jaros S."/>
            <person name="Januszkiewicz K."/>
            <person name="Wedrychowicz H."/>
        </authorList>
    </citation>
    <scope>NUCLEOTIDE SEQUENCE [LARGE SCALE GENOMIC DNA]</scope>
    <source>
        <strain evidence="7 8">DSM 26883</strain>
    </source>
</reference>
<dbReference type="OrthoDB" id="1454576at2"/>
<dbReference type="GO" id="GO:0016020">
    <property type="term" value="C:membrane"/>
    <property type="evidence" value="ECO:0007669"/>
    <property type="project" value="UniProtKB-SubCell"/>
</dbReference>
<evidence type="ECO:0000256" key="3">
    <source>
        <dbReference type="ARBA" id="ARBA00022989"/>
    </source>
</evidence>
<dbReference type="Pfam" id="PF04932">
    <property type="entry name" value="Wzy_C"/>
    <property type="match status" value="1"/>
</dbReference>
<evidence type="ECO:0000313" key="7">
    <source>
        <dbReference type="EMBL" id="SHE51267.1"/>
    </source>
</evidence>
<feature type="transmembrane region" description="Helical" evidence="5">
    <location>
        <begin position="289"/>
        <end position="309"/>
    </location>
</feature>
<keyword evidence="8" id="KW-1185">Reference proteome</keyword>
<name>A0A1M4U3Z6_9BACE</name>
<dbReference type="PANTHER" id="PTHR37422">
    <property type="entry name" value="TEICHURONIC ACID BIOSYNTHESIS PROTEIN TUAE"/>
    <property type="match status" value="1"/>
</dbReference>
<evidence type="ECO:0000259" key="6">
    <source>
        <dbReference type="Pfam" id="PF04932"/>
    </source>
</evidence>
<dbReference type="GO" id="GO:0016874">
    <property type="term" value="F:ligase activity"/>
    <property type="evidence" value="ECO:0007669"/>
    <property type="project" value="UniProtKB-KW"/>
</dbReference>
<feature type="transmembrane region" description="Helical" evidence="5">
    <location>
        <begin position="138"/>
        <end position="169"/>
    </location>
</feature>
<dbReference type="EMBL" id="FQVD01000003">
    <property type="protein sequence ID" value="SHE51267.1"/>
    <property type="molecule type" value="Genomic_DNA"/>
</dbReference>
<feature type="transmembrane region" description="Helical" evidence="5">
    <location>
        <begin position="37"/>
        <end position="57"/>
    </location>
</feature>
<keyword evidence="7" id="KW-0436">Ligase</keyword>
<accession>A0A1M4U3Z6</accession>
<feature type="transmembrane region" description="Helical" evidence="5">
    <location>
        <begin position="109"/>
        <end position="126"/>
    </location>
</feature>
<evidence type="ECO:0000256" key="4">
    <source>
        <dbReference type="ARBA" id="ARBA00023136"/>
    </source>
</evidence>
<proteinExistence type="predicted"/>
<evidence type="ECO:0000313" key="8">
    <source>
        <dbReference type="Proteomes" id="UP000184436"/>
    </source>
</evidence>
<dbReference type="Proteomes" id="UP000184436">
    <property type="component" value="Unassembled WGS sequence"/>
</dbReference>
<feature type="transmembrane region" description="Helical" evidence="5">
    <location>
        <begin position="316"/>
        <end position="337"/>
    </location>
</feature>
<organism evidence="7 8">
    <name type="scientific">Bacteroides faecichinchillae</name>
    <dbReference type="NCBI Taxonomy" id="871325"/>
    <lineage>
        <taxon>Bacteria</taxon>
        <taxon>Pseudomonadati</taxon>
        <taxon>Bacteroidota</taxon>
        <taxon>Bacteroidia</taxon>
        <taxon>Bacteroidales</taxon>
        <taxon>Bacteroidaceae</taxon>
        <taxon>Bacteroides</taxon>
    </lineage>
</organism>
<comment type="subcellular location">
    <subcellularLocation>
        <location evidence="1">Membrane</location>
        <topology evidence="1">Multi-pass membrane protein</topology>
    </subcellularLocation>
</comment>
<dbReference type="Gene3D" id="1.25.40.10">
    <property type="entry name" value="Tetratricopeptide repeat domain"/>
    <property type="match status" value="1"/>
</dbReference>
<feature type="transmembrane region" description="Helical" evidence="5">
    <location>
        <begin position="259"/>
        <end position="283"/>
    </location>
</feature>
<keyword evidence="2 5" id="KW-0812">Transmembrane</keyword>
<dbReference type="SUPFAM" id="SSF48452">
    <property type="entry name" value="TPR-like"/>
    <property type="match status" value="1"/>
</dbReference>
<feature type="transmembrane region" description="Helical" evidence="5">
    <location>
        <begin position="64"/>
        <end position="89"/>
    </location>
</feature>
<protein>
    <submittedName>
        <fullName evidence="7">O-antigen ligase</fullName>
    </submittedName>
</protein>
<gene>
    <name evidence="7" type="ORF">SAMN05444349_10310</name>
</gene>
<dbReference type="RefSeq" id="WP_073349159.1">
    <property type="nucleotide sequence ID" value="NZ_FQVD01000003.1"/>
</dbReference>
<evidence type="ECO:0000256" key="5">
    <source>
        <dbReference type="SAM" id="Phobius"/>
    </source>
</evidence>
<dbReference type="InterPro" id="IPR007016">
    <property type="entry name" value="O-antigen_ligase-rel_domated"/>
</dbReference>
<feature type="transmembrane region" description="Helical" evidence="5">
    <location>
        <begin position="7"/>
        <end position="25"/>
    </location>
</feature>
<dbReference type="AlphaFoldDB" id="A0A1M4U3Z6"/>
<dbReference type="STRING" id="871325.SAMN05444349_10310"/>
<dbReference type="InterPro" id="IPR051533">
    <property type="entry name" value="WaaL-like"/>
</dbReference>
<keyword evidence="4 5" id="KW-0472">Membrane</keyword>
<evidence type="ECO:0000256" key="1">
    <source>
        <dbReference type="ARBA" id="ARBA00004141"/>
    </source>
</evidence>
<feature type="domain" description="O-antigen ligase-related" evidence="6">
    <location>
        <begin position="141"/>
        <end position="275"/>
    </location>
</feature>
<dbReference type="InterPro" id="IPR011990">
    <property type="entry name" value="TPR-like_helical_dom_sf"/>
</dbReference>